<gene>
    <name evidence="2" type="ORF">I6U51_17510</name>
</gene>
<proteinExistence type="predicted"/>
<evidence type="ECO:0000313" key="2">
    <source>
        <dbReference type="EMBL" id="MBI6874473.1"/>
    </source>
</evidence>
<reference evidence="2" key="1">
    <citation type="submission" date="2020-12" db="EMBL/GenBank/DDBJ databases">
        <title>Clostridium thailandense sp. nov., a novel acetogenic bacterium isolated from peat land soil in Thailand.</title>
        <authorList>
            <person name="Chaikitkaew S."/>
            <person name="Birkeland N.K."/>
        </authorList>
    </citation>
    <scope>NUCLEOTIDE SEQUENCE</scope>
    <source>
        <strain evidence="2">DSM 17425</strain>
    </source>
</reference>
<dbReference type="AlphaFoldDB" id="A0A934HWA4"/>
<dbReference type="RefSeq" id="WP_211143849.1">
    <property type="nucleotide sequence ID" value="NZ_JAEEGB010000026.1"/>
</dbReference>
<feature type="transmembrane region" description="Helical" evidence="1">
    <location>
        <begin position="92"/>
        <end position="120"/>
    </location>
</feature>
<accession>A0A934HWA4</accession>
<dbReference type="Proteomes" id="UP000622687">
    <property type="component" value="Unassembled WGS sequence"/>
</dbReference>
<feature type="transmembrane region" description="Helical" evidence="1">
    <location>
        <begin position="53"/>
        <end position="72"/>
    </location>
</feature>
<protein>
    <submittedName>
        <fullName evidence="2">ABC transporter permease</fullName>
    </submittedName>
</protein>
<keyword evidence="1" id="KW-0472">Membrane</keyword>
<keyword evidence="1" id="KW-1133">Transmembrane helix</keyword>
<keyword evidence="3" id="KW-1185">Reference proteome</keyword>
<organism evidence="2 3">
    <name type="scientific">Clostridium aciditolerans</name>
    <dbReference type="NCBI Taxonomy" id="339861"/>
    <lineage>
        <taxon>Bacteria</taxon>
        <taxon>Bacillati</taxon>
        <taxon>Bacillota</taxon>
        <taxon>Clostridia</taxon>
        <taxon>Eubacteriales</taxon>
        <taxon>Clostridiaceae</taxon>
        <taxon>Clostridium</taxon>
    </lineage>
</organism>
<sequence length="234" mass="27220">MIKNELIKFFTPLKVSIYGGFILTFILISDVIFADKPVKVQDLDGFLNDNMKMLIFVLPLILAAIISEIFTYDYESGCMKFFIIYKRRESVFFSKIFAGTIITALLIIITFIILILVYTIQNPNQINELENQVSLVLKMIVIFLITLLPILLIYILISIIYKNSTMISILTFLLVIMSDFFPKFVGDITPRRFFMIFLLKDKQVDKFSIVLFLLYLIAFTVIDIKLFSKKEMIH</sequence>
<keyword evidence="1" id="KW-0812">Transmembrane</keyword>
<comment type="caution">
    <text evidence="2">The sequence shown here is derived from an EMBL/GenBank/DDBJ whole genome shotgun (WGS) entry which is preliminary data.</text>
</comment>
<name>A0A934HWA4_9CLOT</name>
<feature type="transmembrane region" description="Helical" evidence="1">
    <location>
        <begin position="206"/>
        <end position="227"/>
    </location>
</feature>
<feature type="transmembrane region" description="Helical" evidence="1">
    <location>
        <begin position="140"/>
        <end position="160"/>
    </location>
</feature>
<feature type="transmembrane region" description="Helical" evidence="1">
    <location>
        <begin position="12"/>
        <end position="33"/>
    </location>
</feature>
<dbReference type="EMBL" id="JAEEGB010000026">
    <property type="protein sequence ID" value="MBI6874473.1"/>
    <property type="molecule type" value="Genomic_DNA"/>
</dbReference>
<feature type="transmembrane region" description="Helical" evidence="1">
    <location>
        <begin position="167"/>
        <end position="186"/>
    </location>
</feature>
<evidence type="ECO:0000256" key="1">
    <source>
        <dbReference type="SAM" id="Phobius"/>
    </source>
</evidence>
<evidence type="ECO:0000313" key="3">
    <source>
        <dbReference type="Proteomes" id="UP000622687"/>
    </source>
</evidence>